<evidence type="ECO:0000259" key="2">
    <source>
        <dbReference type="PROSITE" id="PS51549"/>
    </source>
</evidence>
<evidence type="ECO:0000313" key="4">
    <source>
        <dbReference type="Proteomes" id="UP000244924"/>
    </source>
</evidence>
<dbReference type="Proteomes" id="UP000244924">
    <property type="component" value="Unassembled WGS sequence"/>
</dbReference>
<feature type="signal peptide" evidence="1">
    <location>
        <begin position="1"/>
        <end position="24"/>
    </location>
</feature>
<dbReference type="RefSeq" id="WP_108853625.1">
    <property type="nucleotide sequence ID" value="NZ_OMOQ01000002.1"/>
</dbReference>
<dbReference type="EMBL" id="OMOQ01000002">
    <property type="protein sequence ID" value="SPH23524.1"/>
    <property type="molecule type" value="Genomic_DNA"/>
</dbReference>
<evidence type="ECO:0000256" key="1">
    <source>
        <dbReference type="SAM" id="SignalP"/>
    </source>
</evidence>
<keyword evidence="1" id="KW-0732">Signal</keyword>
<evidence type="ECO:0000313" key="3">
    <source>
        <dbReference type="EMBL" id="SPH23524.1"/>
    </source>
</evidence>
<accession>A0A2R8BJH7</accession>
<proteinExistence type="predicted"/>
<organism evidence="3 4">
    <name type="scientific">Albidovulum aquaemixtae</name>
    <dbReference type="NCBI Taxonomy" id="1542388"/>
    <lineage>
        <taxon>Bacteria</taxon>
        <taxon>Pseudomonadati</taxon>
        <taxon>Pseudomonadota</taxon>
        <taxon>Alphaproteobacteria</taxon>
        <taxon>Rhodobacterales</taxon>
        <taxon>Paracoccaceae</taxon>
        <taxon>Albidovulum</taxon>
    </lineage>
</organism>
<dbReference type="InterPro" id="IPR019545">
    <property type="entry name" value="DM13_domain"/>
</dbReference>
<dbReference type="AlphaFoldDB" id="A0A2R8BJH7"/>
<sequence>MISKRTMLVSIAALSLVASLGIAAAQGVTISSGMFEGASNHVTSGAATIVEDGGTYFVELGEDFSLNNGPDPRVALGKDGYDPETQLGPLASLTGAQRYEIPASIDVSNYNEVYIWCAAADVPLGIAKLQ</sequence>
<feature type="domain" description="DM13" evidence="2">
    <location>
        <begin position="33"/>
        <end position="130"/>
    </location>
</feature>
<dbReference type="PROSITE" id="PS51549">
    <property type="entry name" value="DM13"/>
    <property type="match status" value="1"/>
</dbReference>
<keyword evidence="4" id="KW-1185">Reference proteome</keyword>
<name>A0A2R8BJH7_9RHOB</name>
<protein>
    <recommendedName>
        <fullName evidence="2">DM13 domain-containing protein</fullName>
    </recommendedName>
</protein>
<feature type="chain" id="PRO_5015310334" description="DM13 domain-containing protein" evidence="1">
    <location>
        <begin position="25"/>
        <end position="130"/>
    </location>
</feature>
<reference evidence="3 4" key="1">
    <citation type="submission" date="2018-03" db="EMBL/GenBank/DDBJ databases">
        <authorList>
            <person name="Keele B.F."/>
        </authorList>
    </citation>
    <scope>NUCLEOTIDE SEQUENCE [LARGE SCALE GENOMIC DNA]</scope>
    <source>
        <strain evidence="3 4">CECT 8626</strain>
    </source>
</reference>
<dbReference type="OrthoDB" id="6106486at2"/>
<dbReference type="Pfam" id="PF10517">
    <property type="entry name" value="DM13"/>
    <property type="match status" value="1"/>
</dbReference>
<gene>
    <name evidence="3" type="ORF">DEA8626_02588</name>
</gene>